<dbReference type="PANTHER" id="PTHR18964:SF169">
    <property type="entry name" value="N-ACETYLMANNOSAMINE KINASE"/>
    <property type="match status" value="1"/>
</dbReference>
<proteinExistence type="inferred from homology"/>
<organism evidence="2 3">
    <name type="scientific">Novosphingobium pentaromativorans</name>
    <dbReference type="NCBI Taxonomy" id="205844"/>
    <lineage>
        <taxon>Bacteria</taxon>
        <taxon>Pseudomonadati</taxon>
        <taxon>Pseudomonadota</taxon>
        <taxon>Alphaproteobacteria</taxon>
        <taxon>Sphingomonadales</taxon>
        <taxon>Sphingomonadaceae</taxon>
        <taxon>Novosphingobium</taxon>
    </lineage>
</organism>
<evidence type="ECO:0000256" key="1">
    <source>
        <dbReference type="ARBA" id="ARBA00006479"/>
    </source>
</evidence>
<comment type="caution">
    <text evidence="2">The sequence shown here is derived from an EMBL/GenBank/DDBJ whole genome shotgun (WGS) entry which is preliminary data.</text>
</comment>
<dbReference type="EMBL" id="QFPX01000001">
    <property type="protein sequence ID" value="PZQ57400.1"/>
    <property type="molecule type" value="Genomic_DNA"/>
</dbReference>
<dbReference type="InterPro" id="IPR036388">
    <property type="entry name" value="WH-like_DNA-bd_sf"/>
</dbReference>
<accession>A0A2W5R1R1</accession>
<dbReference type="InterPro" id="IPR043129">
    <property type="entry name" value="ATPase_NBD"/>
</dbReference>
<sequence length="386" mass="41472">MPVPPHSQLQLSDTQRRVVQHLRIHGPTARVHLAQALDINAATLTRLTQQLGVLGLIEENPANPLTVRGRPTIPVAIAGHGGWSVGATIHPGWMELVVIDFRGEILFEDSRPFAQGDPKVFARTLDERLRALAAERGFMRGRFLGLGVAVAGYAIGGDRNRRSVVDWIAPWNDIPLQDVLEGVLDMPVWIENDAAAAALAEYYRPEIMRRHRSILVFFLGHGVGGGLIAERDLFAGEFHNAGEVGRLFPGDMPRPSGIDLLATLRKAGARADSMADLEGLMESHHGVFEAWIERASAQLAMAVHSGVAWLDPGAVVISGALPKTVLAQLAAQVDAHCNRLFSGYQAPVPRICASSLGSKAVVLGAALTPLHDVLGSRGGESARHSI</sequence>
<dbReference type="PROSITE" id="PS01125">
    <property type="entry name" value="ROK"/>
    <property type="match status" value="1"/>
</dbReference>
<dbReference type="GO" id="GO:0009384">
    <property type="term" value="F:N-acylmannosamine kinase activity"/>
    <property type="evidence" value="ECO:0007669"/>
    <property type="project" value="TreeGrafter"/>
</dbReference>
<dbReference type="InterPro" id="IPR049874">
    <property type="entry name" value="ROK_cs"/>
</dbReference>
<reference evidence="2 3" key="1">
    <citation type="submission" date="2017-08" db="EMBL/GenBank/DDBJ databases">
        <title>Infants hospitalized years apart are colonized by the same room-sourced microbial strains.</title>
        <authorList>
            <person name="Brooks B."/>
            <person name="Olm M.R."/>
            <person name="Firek B.A."/>
            <person name="Baker R."/>
            <person name="Thomas B.C."/>
            <person name="Morowitz M.J."/>
            <person name="Banfield J.F."/>
        </authorList>
    </citation>
    <scope>NUCLEOTIDE SEQUENCE [LARGE SCALE GENOMIC DNA]</scope>
    <source>
        <strain evidence="2">S2_005_002_R2_33</strain>
    </source>
</reference>
<dbReference type="AlphaFoldDB" id="A0A2W5R1R1"/>
<name>A0A2W5R1R1_9SPHN</name>
<dbReference type="Proteomes" id="UP000249082">
    <property type="component" value="Unassembled WGS sequence"/>
</dbReference>
<protein>
    <submittedName>
        <fullName evidence="2">ROK family transcriptional regulator</fullName>
    </submittedName>
</protein>
<dbReference type="SUPFAM" id="SSF53067">
    <property type="entry name" value="Actin-like ATPase domain"/>
    <property type="match status" value="1"/>
</dbReference>
<dbReference type="PANTHER" id="PTHR18964">
    <property type="entry name" value="ROK (REPRESSOR, ORF, KINASE) FAMILY"/>
    <property type="match status" value="1"/>
</dbReference>
<dbReference type="Gene3D" id="1.10.10.10">
    <property type="entry name" value="Winged helix-like DNA-binding domain superfamily/Winged helix DNA-binding domain"/>
    <property type="match status" value="1"/>
</dbReference>
<dbReference type="GO" id="GO:0019262">
    <property type="term" value="P:N-acetylneuraminate catabolic process"/>
    <property type="evidence" value="ECO:0007669"/>
    <property type="project" value="TreeGrafter"/>
</dbReference>
<dbReference type="InterPro" id="IPR000600">
    <property type="entry name" value="ROK"/>
</dbReference>
<dbReference type="InterPro" id="IPR036390">
    <property type="entry name" value="WH_DNA-bd_sf"/>
</dbReference>
<evidence type="ECO:0000313" key="3">
    <source>
        <dbReference type="Proteomes" id="UP000249082"/>
    </source>
</evidence>
<dbReference type="SUPFAM" id="SSF46785">
    <property type="entry name" value="Winged helix' DNA-binding domain"/>
    <property type="match status" value="1"/>
</dbReference>
<dbReference type="Gene3D" id="3.30.420.40">
    <property type="match status" value="2"/>
</dbReference>
<comment type="similarity">
    <text evidence="1">Belongs to the ROK (NagC/XylR) family.</text>
</comment>
<gene>
    <name evidence="2" type="ORF">DI555_00185</name>
</gene>
<dbReference type="Pfam" id="PF00480">
    <property type="entry name" value="ROK"/>
    <property type="match status" value="1"/>
</dbReference>
<evidence type="ECO:0000313" key="2">
    <source>
        <dbReference type="EMBL" id="PZQ57400.1"/>
    </source>
</evidence>